<organism evidence="3 4">
    <name type="scientific">Facklamia hominis</name>
    <dbReference type="NCBI Taxonomy" id="178214"/>
    <lineage>
        <taxon>Bacteria</taxon>
        <taxon>Bacillati</taxon>
        <taxon>Bacillota</taxon>
        <taxon>Bacilli</taxon>
        <taxon>Lactobacillales</taxon>
        <taxon>Aerococcaceae</taxon>
        <taxon>Facklamia</taxon>
    </lineage>
</organism>
<dbReference type="RefSeq" id="WP_285065288.1">
    <property type="nucleotide sequence ID" value="NZ_JASOOE010000002.1"/>
</dbReference>
<protein>
    <recommendedName>
        <fullName evidence="2">Glycine zipper-like domain-containing protein</fullName>
    </recommendedName>
</protein>
<keyword evidence="1" id="KW-1133">Transmembrane helix</keyword>
<comment type="caution">
    <text evidence="3">The sequence shown here is derived from an EMBL/GenBank/DDBJ whole genome shotgun (WGS) entry which is preliminary data.</text>
</comment>
<evidence type="ECO:0000259" key="2">
    <source>
        <dbReference type="Pfam" id="PF26273"/>
    </source>
</evidence>
<accession>A0AAJ1Q4X1</accession>
<keyword evidence="1" id="KW-0812">Transmembrane</keyword>
<proteinExistence type="predicted"/>
<dbReference type="Proteomes" id="UP001229251">
    <property type="component" value="Unassembled WGS sequence"/>
</dbReference>
<gene>
    <name evidence="3" type="ORF">QP433_01390</name>
</gene>
<dbReference type="AlphaFoldDB" id="A0AAJ1Q4X1"/>
<reference evidence="3" key="1">
    <citation type="submission" date="2023-05" db="EMBL/GenBank/DDBJ databases">
        <title>Cataloging the Phylogenetic Diversity of Human Bladder Bacteria.</title>
        <authorList>
            <person name="Du J."/>
        </authorList>
    </citation>
    <scope>NUCLEOTIDE SEQUENCE</scope>
    <source>
        <strain evidence="3">UMB1231</strain>
    </source>
</reference>
<dbReference type="Pfam" id="PF26273">
    <property type="entry name" value="Gly_zipper"/>
    <property type="match status" value="1"/>
</dbReference>
<feature type="domain" description="Glycine zipper-like" evidence="2">
    <location>
        <begin position="37"/>
        <end position="82"/>
    </location>
</feature>
<name>A0AAJ1Q4X1_9LACT</name>
<evidence type="ECO:0000256" key="1">
    <source>
        <dbReference type="SAM" id="Phobius"/>
    </source>
</evidence>
<dbReference type="EMBL" id="JASOOE010000002">
    <property type="protein sequence ID" value="MDK7186630.1"/>
    <property type="molecule type" value="Genomic_DNA"/>
</dbReference>
<feature type="transmembrane region" description="Helical" evidence="1">
    <location>
        <begin position="45"/>
        <end position="78"/>
    </location>
</feature>
<dbReference type="InterPro" id="IPR058598">
    <property type="entry name" value="Gly_zipper-like_dom"/>
</dbReference>
<evidence type="ECO:0000313" key="3">
    <source>
        <dbReference type="EMBL" id="MDK7186630.1"/>
    </source>
</evidence>
<feature type="transmembrane region" description="Helical" evidence="1">
    <location>
        <begin position="6"/>
        <end position="25"/>
    </location>
</feature>
<sequence>MQLIFSKIWPLMIVAVLVVVLVTYVRDQANRATSGRNKRDESLGAAIGIGLCLGTGLGIIIDQLAIGAGIGLFMGVLIGSFYDRA</sequence>
<evidence type="ECO:0000313" key="4">
    <source>
        <dbReference type="Proteomes" id="UP001229251"/>
    </source>
</evidence>
<keyword evidence="1" id="KW-0472">Membrane</keyword>